<feature type="region of interest" description="Disordered" evidence="5">
    <location>
        <begin position="1120"/>
        <end position="1141"/>
    </location>
</feature>
<feature type="compositionally biased region" description="Polar residues" evidence="5">
    <location>
        <begin position="20"/>
        <end position="35"/>
    </location>
</feature>
<proteinExistence type="predicted"/>
<feature type="compositionally biased region" description="Basic residues" evidence="5">
    <location>
        <begin position="148"/>
        <end position="158"/>
    </location>
</feature>
<dbReference type="EMBL" id="BABT02000070">
    <property type="protein sequence ID" value="GAA96006.1"/>
    <property type="molecule type" value="Genomic_DNA"/>
</dbReference>
<dbReference type="Pfam" id="PF13515">
    <property type="entry name" value="FUSC_2"/>
    <property type="match status" value="1"/>
</dbReference>
<dbReference type="InterPro" id="IPR049453">
    <property type="entry name" value="Memb_transporter_dom"/>
</dbReference>
<dbReference type="InterPro" id="IPR018820">
    <property type="entry name" value="BRE4-related_DUF2421"/>
</dbReference>
<feature type="compositionally biased region" description="Basic and acidic residues" evidence="5">
    <location>
        <begin position="116"/>
        <end position="147"/>
    </location>
</feature>
<feature type="domain" description="DUF2421" evidence="7">
    <location>
        <begin position="892"/>
        <end position="1070"/>
    </location>
</feature>
<dbReference type="Proteomes" id="UP000009131">
    <property type="component" value="Unassembled WGS sequence"/>
</dbReference>
<feature type="transmembrane region" description="Helical" evidence="6">
    <location>
        <begin position="814"/>
        <end position="832"/>
    </location>
</feature>
<keyword evidence="4 6" id="KW-0472">Membrane</keyword>
<dbReference type="PANTHER" id="PTHR47804:SF1">
    <property type="entry name" value="DUF2421 DOMAIN-CONTAINING PROTEIN"/>
    <property type="match status" value="1"/>
</dbReference>
<sequence length="1168" mass="130307">MTPSDRHLAPSPSPDPRTPRQASYGSFASPASATLRSPRFIRRRAASALQLKRSGDLTQQRTDSEHDSFVDGTLLWTRRSDDASQPLWSPALTSPSLDSRPRFSQAFTSEPGSLLPDRDGPLAQSKADEHVHSDSDSDSHSDDEHKPNLRARATRRSRQLGLDAGQAVDSIWTRLKLAASVPKLSGIQKNVLKCVVAYFLASLFTFIDPLAVLAAAPFDIDRLDGMHMVATIATYYNPGKTAGGMIEANLFMLWATLFSLIVCVGSMATAVLLNDDDLEILSHALVLTFWLAGSMGLLAWTRVKVAKPTFGTACSMVVLINTTIICKEGAVHLGIFQTRVIAQNFYMAFLGIAISNIVCFCLFRGSSVAKLQGDINKTLDSFARLVDMLVSIFLLEEQLRSNDESLKRAVNAHHDSFVALKKRLDDAKMEFQDARIQRTHVAYDSIVASMNRLAQHINALRTACTLQDAHLERQAEEHGESGAAGFDSFREHVGPSLKNLSSVMRKTFRSLRTSFLRSRAALAEKAALVDADVEDGLGADQINQLNLDLQASLRDFQRDHARALRRHYRHHPSEQLHPAHENTFELSIAPAFDVSRLNEEIFLVFFFIYQLEELVKELEALIKIFADIRIEEEDIEHREAARRQRFGVFLPLVRPFFRLIPATRSGKKPYPTRWRTLWGRFVTLLPVGKNARSNGLKTAGELRGQRHIEERDVTLKGRIKRIIWQVGVALRRHDVRFAIKSGIGAGLLGAPAFIFSTRDLWIKYRMEWALVSYMVVVATTVGQTTFNASWRIGGTIIGVLVAAVAYLLFLPYPILLAFFGAVFSAPCFYFIVVKPTYATSGRFVLLAYNLTCLGSYNTLDENPNVWMVAFRRATAVMIGTIWGLIITAVIWPYEARRELRKDLATLLLNAAFLYEQLVQTYSKPSSVPLIQEHANGFEEPTETTSLLTKAGARHLKAMTDDFAELELKLQVSLIRIGALLSQTKHELRLKGPFPMKAYAQIIQKVQILLDSLHSMRMVTLREGWYTSVRREFILPANAEQREMVGNIISYLYLLASAVSLKLPLPAYLPPAAAARQRMVDKISTLPMQGIGELLQSLFGIIAHDSVAEFDALFDTTEDANGNLGTECNTEPDARETSDGEESSEADLCILSCDCTWKVTTLKSERGQT</sequence>
<feature type="transmembrane region" description="Helical" evidence="6">
    <location>
        <begin position="280"/>
        <end position="301"/>
    </location>
</feature>
<evidence type="ECO:0000313" key="9">
    <source>
        <dbReference type="EMBL" id="GAA96006.1"/>
    </source>
</evidence>
<dbReference type="eggNOG" id="KOG4711">
    <property type="taxonomic scope" value="Eukaryota"/>
</dbReference>
<name>G7DZJ6_MIXOS</name>
<gene>
    <name evidence="9" type="primary">Mo02666</name>
    <name evidence="9" type="ORF">E5Q_02666</name>
</gene>
<organism evidence="9 10">
    <name type="scientific">Mixia osmundae (strain CBS 9802 / IAM 14324 / JCM 22182 / KY 12970)</name>
    <dbReference type="NCBI Taxonomy" id="764103"/>
    <lineage>
        <taxon>Eukaryota</taxon>
        <taxon>Fungi</taxon>
        <taxon>Dikarya</taxon>
        <taxon>Basidiomycota</taxon>
        <taxon>Pucciniomycotina</taxon>
        <taxon>Mixiomycetes</taxon>
        <taxon>Mixiales</taxon>
        <taxon>Mixiaceae</taxon>
        <taxon>Mixia</taxon>
    </lineage>
</organism>
<keyword evidence="2 6" id="KW-0812">Transmembrane</keyword>
<dbReference type="HOGENOM" id="CLU_001127_1_1_1"/>
<dbReference type="Pfam" id="PF10334">
    <property type="entry name" value="BRE4"/>
    <property type="match status" value="1"/>
</dbReference>
<accession>G7DZJ6</accession>
<feature type="transmembrane region" description="Helical" evidence="6">
    <location>
        <begin position="308"/>
        <end position="325"/>
    </location>
</feature>
<evidence type="ECO:0000256" key="4">
    <source>
        <dbReference type="ARBA" id="ARBA00023136"/>
    </source>
</evidence>
<evidence type="ECO:0000256" key="5">
    <source>
        <dbReference type="SAM" id="MobiDB-lite"/>
    </source>
</evidence>
<feature type="transmembrane region" description="Helical" evidence="6">
    <location>
        <begin position="792"/>
        <end position="809"/>
    </location>
</feature>
<evidence type="ECO:0000259" key="8">
    <source>
        <dbReference type="Pfam" id="PF13515"/>
    </source>
</evidence>
<evidence type="ECO:0000259" key="7">
    <source>
        <dbReference type="Pfam" id="PF10334"/>
    </source>
</evidence>
<reference evidence="9 10" key="2">
    <citation type="journal article" date="2012" name="Open Biol.">
        <title>Characteristics of nucleosomes and linker DNA regions on the genome of the basidiomycete Mixia osmundae revealed by mono- and dinucleosome mapping.</title>
        <authorList>
            <person name="Nishida H."/>
            <person name="Kondo S."/>
            <person name="Matsumoto T."/>
            <person name="Suzuki Y."/>
            <person name="Yoshikawa H."/>
            <person name="Taylor T.D."/>
            <person name="Sugiyama J."/>
        </authorList>
    </citation>
    <scope>NUCLEOTIDE SEQUENCE [LARGE SCALE GENOMIC DNA]</scope>
    <source>
        <strain evidence="10">CBS 9802 / IAM 14324 / JCM 22182 / KY 12970</strain>
    </source>
</reference>
<evidence type="ECO:0000256" key="6">
    <source>
        <dbReference type="SAM" id="Phobius"/>
    </source>
</evidence>
<feature type="region of interest" description="Disordered" evidence="5">
    <location>
        <begin position="1"/>
        <end position="39"/>
    </location>
</feature>
<dbReference type="PANTHER" id="PTHR47804">
    <property type="entry name" value="60S RIBOSOMAL PROTEIN L19"/>
    <property type="match status" value="1"/>
</dbReference>
<evidence type="ECO:0000256" key="1">
    <source>
        <dbReference type="ARBA" id="ARBA00004141"/>
    </source>
</evidence>
<keyword evidence="10" id="KW-1185">Reference proteome</keyword>
<feature type="region of interest" description="Disordered" evidence="5">
    <location>
        <begin position="84"/>
        <end position="158"/>
    </location>
</feature>
<feature type="transmembrane region" description="Helical" evidence="6">
    <location>
        <begin position="250"/>
        <end position="274"/>
    </location>
</feature>
<reference evidence="9 10" key="1">
    <citation type="journal article" date="2011" name="J. Gen. Appl. Microbiol.">
        <title>Draft genome sequencing of the enigmatic basidiomycete Mixia osmundae.</title>
        <authorList>
            <person name="Nishida H."/>
            <person name="Nagatsuka Y."/>
            <person name="Sugiyama J."/>
        </authorList>
    </citation>
    <scope>NUCLEOTIDE SEQUENCE [LARGE SCALE GENOMIC DNA]</scope>
    <source>
        <strain evidence="10">CBS 9802 / IAM 14324 / JCM 22182 / KY 12970</strain>
    </source>
</reference>
<comment type="subcellular location">
    <subcellularLocation>
        <location evidence="1">Membrane</location>
        <topology evidence="1">Multi-pass membrane protein</topology>
    </subcellularLocation>
</comment>
<dbReference type="STRING" id="764103.G7DZJ6"/>
<dbReference type="InterPro" id="IPR052430">
    <property type="entry name" value="IVT-Associated"/>
</dbReference>
<feature type="transmembrane region" description="Helical" evidence="6">
    <location>
        <begin position="345"/>
        <end position="363"/>
    </location>
</feature>
<evidence type="ECO:0000313" key="10">
    <source>
        <dbReference type="Proteomes" id="UP000009131"/>
    </source>
</evidence>
<feature type="transmembrane region" description="Helical" evidence="6">
    <location>
        <begin position="873"/>
        <end position="893"/>
    </location>
</feature>
<feature type="transmembrane region" description="Helical" evidence="6">
    <location>
        <begin position="195"/>
        <end position="218"/>
    </location>
</feature>
<dbReference type="OrthoDB" id="68611at2759"/>
<feature type="domain" description="Integral membrane bound transporter" evidence="8">
    <location>
        <begin position="760"/>
        <end position="886"/>
    </location>
</feature>
<dbReference type="AlphaFoldDB" id="G7DZJ6"/>
<evidence type="ECO:0000256" key="2">
    <source>
        <dbReference type="ARBA" id="ARBA00022692"/>
    </source>
</evidence>
<dbReference type="InParanoid" id="G7DZJ6"/>
<protein>
    <submittedName>
        <fullName evidence="9">Uncharacterized protein</fullName>
    </submittedName>
</protein>
<dbReference type="GO" id="GO:0016020">
    <property type="term" value="C:membrane"/>
    <property type="evidence" value="ECO:0007669"/>
    <property type="project" value="UniProtKB-SubCell"/>
</dbReference>
<keyword evidence="3 6" id="KW-1133">Transmembrane helix</keyword>
<comment type="caution">
    <text evidence="9">The sequence shown here is derived from an EMBL/GenBank/DDBJ whole genome shotgun (WGS) entry which is preliminary data.</text>
</comment>
<evidence type="ECO:0000256" key="3">
    <source>
        <dbReference type="ARBA" id="ARBA00022989"/>
    </source>
</evidence>